<proteinExistence type="predicted"/>
<organism evidence="2">
    <name type="scientific">Sesamum radiatum</name>
    <name type="common">Black benniseed</name>
    <dbReference type="NCBI Taxonomy" id="300843"/>
    <lineage>
        <taxon>Eukaryota</taxon>
        <taxon>Viridiplantae</taxon>
        <taxon>Streptophyta</taxon>
        <taxon>Embryophyta</taxon>
        <taxon>Tracheophyta</taxon>
        <taxon>Spermatophyta</taxon>
        <taxon>Magnoliopsida</taxon>
        <taxon>eudicotyledons</taxon>
        <taxon>Gunneridae</taxon>
        <taxon>Pentapetalae</taxon>
        <taxon>asterids</taxon>
        <taxon>lamiids</taxon>
        <taxon>Lamiales</taxon>
        <taxon>Pedaliaceae</taxon>
        <taxon>Sesamum</taxon>
    </lineage>
</organism>
<dbReference type="EMBL" id="JACGWJ010000026">
    <property type="protein sequence ID" value="KAL0313237.1"/>
    <property type="molecule type" value="Genomic_DNA"/>
</dbReference>
<feature type="region of interest" description="Disordered" evidence="1">
    <location>
        <begin position="1"/>
        <end position="23"/>
    </location>
</feature>
<evidence type="ECO:0000313" key="2">
    <source>
        <dbReference type="EMBL" id="KAL0313237.1"/>
    </source>
</evidence>
<reference evidence="2" key="1">
    <citation type="submission" date="2020-06" db="EMBL/GenBank/DDBJ databases">
        <authorList>
            <person name="Li T."/>
            <person name="Hu X."/>
            <person name="Zhang T."/>
            <person name="Song X."/>
            <person name="Zhang H."/>
            <person name="Dai N."/>
            <person name="Sheng W."/>
            <person name="Hou X."/>
            <person name="Wei L."/>
        </authorList>
    </citation>
    <scope>NUCLEOTIDE SEQUENCE</scope>
    <source>
        <strain evidence="2">G02</strain>
        <tissue evidence="2">Leaf</tissue>
    </source>
</reference>
<evidence type="ECO:0000256" key="1">
    <source>
        <dbReference type="SAM" id="MobiDB-lite"/>
    </source>
</evidence>
<gene>
    <name evidence="2" type="ORF">Sradi_5723000</name>
</gene>
<evidence type="ECO:0008006" key="3">
    <source>
        <dbReference type="Google" id="ProtNLM"/>
    </source>
</evidence>
<comment type="caution">
    <text evidence="2">The sequence shown here is derived from an EMBL/GenBank/DDBJ whole genome shotgun (WGS) entry which is preliminary data.</text>
</comment>
<protein>
    <recommendedName>
        <fullName evidence="3">Chromo domain-containing protein</fullName>
    </recommendedName>
</protein>
<dbReference type="AlphaFoldDB" id="A0AAW2L4A0"/>
<feature type="region of interest" description="Disordered" evidence="1">
    <location>
        <begin position="65"/>
        <end position="113"/>
    </location>
</feature>
<name>A0AAW2L4A0_SESRA</name>
<sequence length="113" mass="12512">MGVSSIRNPVQILGQRAGSATSPPQVLVQWEGQEETDASWVSLSDFCVARPEFDLEDKVQLEGKGNDTVQTAQAPIINPIDNSNGPEEEGLLDPVPRRSTRVKQQPKYLLDYY</sequence>
<reference evidence="2" key="2">
    <citation type="journal article" date="2024" name="Plant">
        <title>Genomic evolution and insights into agronomic trait innovations of Sesamum species.</title>
        <authorList>
            <person name="Miao H."/>
            <person name="Wang L."/>
            <person name="Qu L."/>
            <person name="Liu H."/>
            <person name="Sun Y."/>
            <person name="Le M."/>
            <person name="Wang Q."/>
            <person name="Wei S."/>
            <person name="Zheng Y."/>
            <person name="Lin W."/>
            <person name="Duan Y."/>
            <person name="Cao H."/>
            <person name="Xiong S."/>
            <person name="Wang X."/>
            <person name="Wei L."/>
            <person name="Li C."/>
            <person name="Ma Q."/>
            <person name="Ju M."/>
            <person name="Zhao R."/>
            <person name="Li G."/>
            <person name="Mu C."/>
            <person name="Tian Q."/>
            <person name="Mei H."/>
            <person name="Zhang T."/>
            <person name="Gao T."/>
            <person name="Zhang H."/>
        </authorList>
    </citation>
    <scope>NUCLEOTIDE SEQUENCE</scope>
    <source>
        <strain evidence="2">G02</strain>
    </source>
</reference>
<accession>A0AAW2L4A0</accession>